<organism evidence="4 5">
    <name type="scientific">Elysia marginata</name>
    <dbReference type="NCBI Taxonomy" id="1093978"/>
    <lineage>
        <taxon>Eukaryota</taxon>
        <taxon>Metazoa</taxon>
        <taxon>Spiralia</taxon>
        <taxon>Lophotrochozoa</taxon>
        <taxon>Mollusca</taxon>
        <taxon>Gastropoda</taxon>
        <taxon>Heterobranchia</taxon>
        <taxon>Euthyneura</taxon>
        <taxon>Panpulmonata</taxon>
        <taxon>Sacoglossa</taxon>
        <taxon>Placobranchoidea</taxon>
        <taxon>Plakobranchidae</taxon>
        <taxon>Elysia</taxon>
    </lineage>
</organism>
<protein>
    <submittedName>
        <fullName evidence="4">Reverse transcriptase-like protein</fullName>
    </submittedName>
</protein>
<name>A0AAV4FYL8_9GAST</name>
<dbReference type="EMBL" id="BMAT01004698">
    <property type="protein sequence ID" value="GFR78447.1"/>
    <property type="molecule type" value="Genomic_DNA"/>
</dbReference>
<dbReference type="PANTHER" id="PTHR46670:SF3">
    <property type="entry name" value="ENDONUCLEASE_EXONUCLEASE_PHOSPHATASE DOMAIN-CONTAINING PROTEIN"/>
    <property type="match status" value="1"/>
</dbReference>
<dbReference type="InterPro" id="IPR036691">
    <property type="entry name" value="Endo/exonu/phosph_ase_sf"/>
</dbReference>
<keyword evidence="4" id="KW-0695">RNA-directed DNA polymerase</keyword>
<dbReference type="SUPFAM" id="SSF56219">
    <property type="entry name" value="DNase I-like"/>
    <property type="match status" value="1"/>
</dbReference>
<dbReference type="InterPro" id="IPR005135">
    <property type="entry name" value="Endo/exonuclease/phosphatase"/>
</dbReference>
<feature type="domain" description="Endonuclease/exonuclease/phosphatase" evidence="3">
    <location>
        <begin position="152"/>
        <end position="362"/>
    </location>
</feature>
<evidence type="ECO:0000259" key="3">
    <source>
        <dbReference type="Pfam" id="PF03372"/>
    </source>
</evidence>
<dbReference type="PANTHER" id="PTHR46670">
    <property type="entry name" value="ENDO/EXONUCLEASE/PHOSPHATASE DOMAIN-CONTAINING PROTEIN"/>
    <property type="match status" value="1"/>
</dbReference>
<accession>A0AAV4FYL8</accession>
<keyword evidence="4" id="KW-0548">Nucleotidyltransferase</keyword>
<proteinExistence type="predicted"/>
<keyword evidence="4" id="KW-0808">Transferase</keyword>
<dbReference type="AlphaFoldDB" id="A0AAV4FYL8"/>
<feature type="chain" id="PRO_5043663209" evidence="1">
    <location>
        <begin position="19"/>
        <end position="889"/>
    </location>
</feature>
<dbReference type="Pfam" id="PF00078">
    <property type="entry name" value="RVT_1"/>
    <property type="match status" value="1"/>
</dbReference>
<evidence type="ECO:0000313" key="4">
    <source>
        <dbReference type="EMBL" id="GFR78447.1"/>
    </source>
</evidence>
<evidence type="ECO:0000313" key="5">
    <source>
        <dbReference type="Proteomes" id="UP000762676"/>
    </source>
</evidence>
<evidence type="ECO:0000256" key="1">
    <source>
        <dbReference type="SAM" id="SignalP"/>
    </source>
</evidence>
<keyword evidence="5" id="KW-1185">Reference proteome</keyword>
<dbReference type="Pfam" id="PF03372">
    <property type="entry name" value="Exo_endo_phos"/>
    <property type="match status" value="1"/>
</dbReference>
<dbReference type="Proteomes" id="UP000762676">
    <property type="component" value="Unassembled WGS sequence"/>
</dbReference>
<evidence type="ECO:0000259" key="2">
    <source>
        <dbReference type="Pfam" id="PF00078"/>
    </source>
</evidence>
<comment type="caution">
    <text evidence="4">The sequence shown here is derived from an EMBL/GenBank/DDBJ whole genome shotgun (WGS) entry which is preliminary data.</text>
</comment>
<gene>
    <name evidence="4" type="ORF">ElyMa_002262400</name>
</gene>
<dbReference type="Gene3D" id="3.60.10.10">
    <property type="entry name" value="Endonuclease/exonuclease/phosphatase"/>
    <property type="match status" value="1"/>
</dbReference>
<reference evidence="4 5" key="1">
    <citation type="journal article" date="2021" name="Elife">
        <title>Chloroplast acquisition without the gene transfer in kleptoplastic sea slugs, Plakobranchus ocellatus.</title>
        <authorList>
            <person name="Maeda T."/>
            <person name="Takahashi S."/>
            <person name="Yoshida T."/>
            <person name="Shimamura S."/>
            <person name="Takaki Y."/>
            <person name="Nagai Y."/>
            <person name="Toyoda A."/>
            <person name="Suzuki Y."/>
            <person name="Arimoto A."/>
            <person name="Ishii H."/>
            <person name="Satoh N."/>
            <person name="Nishiyama T."/>
            <person name="Hasebe M."/>
            <person name="Maruyama T."/>
            <person name="Minagawa J."/>
            <person name="Obokata J."/>
            <person name="Shigenobu S."/>
        </authorList>
    </citation>
    <scope>NUCLEOTIDE SEQUENCE [LARGE SCALE GENOMIC DNA]</scope>
</reference>
<keyword evidence="1" id="KW-0732">Signal</keyword>
<dbReference type="InterPro" id="IPR000477">
    <property type="entry name" value="RT_dom"/>
</dbReference>
<feature type="domain" description="Reverse transcriptase" evidence="2">
    <location>
        <begin position="509"/>
        <end position="669"/>
    </location>
</feature>
<dbReference type="InterPro" id="IPR043502">
    <property type="entry name" value="DNA/RNA_pol_sf"/>
</dbReference>
<dbReference type="GO" id="GO:0003964">
    <property type="term" value="F:RNA-directed DNA polymerase activity"/>
    <property type="evidence" value="ECO:0007669"/>
    <property type="project" value="UniProtKB-KW"/>
</dbReference>
<dbReference type="SUPFAM" id="SSF56672">
    <property type="entry name" value="DNA/RNA polymerases"/>
    <property type="match status" value="1"/>
</dbReference>
<sequence length="889" mass="101393">MEILTAVAIFGLWRVVLCELCGHSKIHKFINNVPSEVNKQPWCINRVTPTQPSVCPGLKPSELANCWPKPKHCSSNVRCPTFEAIVGKQISKYRGKRAGSQKQKAVGIIASTRELYHRAKGIGRGVVKDNLICVATSNPKLQQCKRTAFTILSFNAQSCRNKTLEIHVIILEKEADIIFITETWFKQVGDEPIINELIPPGYKIIQSRRPGIGGGVAIICRNSIKLISSWNNNQTYRTFESCAVKIKTQNCAIFCACVYRPPPNKKNKHLESTFFEEFSEFLDSNNNEKNVYILGDFNFHFEIDSKPHVKKLKALLNEHNILQLVDKPTHKNKHTLDLILMRSDFLPVPKLDISDPHVLSDHSIITFQLNVEKPKETPYTVKTRKLKKFDIKTFKNDLSSSLALQQLISTSDIDTLNSILIATLDQHAPLWEHTIPPRPPAPWITPEVTEAKAECRRSERQGKKTGLTVHKDIYRAHRRNCVQLMREKKKDHINERLTSAGSKELFKVSAFDTLDHDILLSQLSCTYGIRGSALKWFHSYITNRHQKVVTAQDESEKLRLKFGVPQGSVLGPILFSLYSAPLRDVLVKHGFQFHFYADDTQLYKSVDACEVPSLFESLQKCVCDVSKWMNANELKLNQDKTEVIVIGTPAKVSAIKTRSVELCGELINITSSVRNLGAHLDSNLSMNQHILQLRKTCYLELRRIAQIQQYLTVESANRLVCSTINSRLDYCNSLLAGLPEVTLKKLQQVQNNAARLVTKTRKRDHITPVLKSLHWLPIHLRVDYKIATFVHQCLYDPSFPVYMKELVTPYTPNRALRSSAKMLIQNTRFKLKTFGQRALPSQAAVIWNDLPLEYREVESLCTFKKHLKTHLFKMYYSNVQTHALGFTLQ</sequence>
<feature type="signal peptide" evidence="1">
    <location>
        <begin position="1"/>
        <end position="18"/>
    </location>
</feature>